<dbReference type="PANTHER" id="PTHR11069:SF23">
    <property type="entry name" value="LYSOSOMAL ACID GLUCOSYLCERAMIDASE"/>
    <property type="match status" value="1"/>
</dbReference>
<evidence type="ECO:0000256" key="4">
    <source>
        <dbReference type="SAM" id="SignalP"/>
    </source>
</evidence>
<keyword evidence="1 4" id="KW-0732">Signal</keyword>
<keyword evidence="7" id="KW-1185">Reference proteome</keyword>
<accession>A0AA36M905</accession>
<comment type="similarity">
    <text evidence="3">Belongs to the glycosyl hydrolase 30 family.</text>
</comment>
<dbReference type="EMBL" id="CATQJL010000305">
    <property type="protein sequence ID" value="CAJ0601102.1"/>
    <property type="molecule type" value="Genomic_DNA"/>
</dbReference>
<dbReference type="GO" id="GO:0004348">
    <property type="term" value="F:glucosylceramidase activity"/>
    <property type="evidence" value="ECO:0007669"/>
    <property type="project" value="UniProtKB-EC"/>
</dbReference>
<dbReference type="AlphaFoldDB" id="A0AA36M905"/>
<proteinExistence type="inferred from homology"/>
<dbReference type="Proteomes" id="UP001176961">
    <property type="component" value="Unassembled WGS sequence"/>
</dbReference>
<evidence type="ECO:0000313" key="6">
    <source>
        <dbReference type="EMBL" id="CAJ0601102.1"/>
    </source>
</evidence>
<keyword evidence="2 3" id="KW-0378">Hydrolase</keyword>
<feature type="domain" description="Glycosyl hydrolase family 30 TIM-barrel" evidence="5">
    <location>
        <begin position="110"/>
        <end position="147"/>
    </location>
</feature>
<dbReference type="InterPro" id="IPR001139">
    <property type="entry name" value="Glyco_hydro_30"/>
</dbReference>
<protein>
    <recommendedName>
        <fullName evidence="3">Glucosylceramidase</fullName>
        <ecNumber evidence="3">3.2.1.45</ecNumber>
    </recommendedName>
</protein>
<evidence type="ECO:0000256" key="1">
    <source>
        <dbReference type="ARBA" id="ARBA00022729"/>
    </source>
</evidence>
<evidence type="ECO:0000256" key="2">
    <source>
        <dbReference type="ARBA" id="ARBA00022801"/>
    </source>
</evidence>
<feature type="signal peptide" evidence="4">
    <location>
        <begin position="1"/>
        <end position="28"/>
    </location>
</feature>
<dbReference type="InterPro" id="IPR033453">
    <property type="entry name" value="Glyco_hydro_30_TIM-barrel"/>
</dbReference>
<comment type="caution">
    <text evidence="6">The sequence shown here is derived from an EMBL/GenBank/DDBJ whole genome shotgun (WGS) entry which is preliminary data.</text>
</comment>
<dbReference type="Pfam" id="PF02055">
    <property type="entry name" value="Glyco_hydro_30"/>
    <property type="match status" value="1"/>
</dbReference>
<dbReference type="EC" id="3.2.1.45" evidence="3"/>
<dbReference type="Gene3D" id="3.20.20.80">
    <property type="entry name" value="Glycosidases"/>
    <property type="match status" value="1"/>
</dbReference>
<reference evidence="6" key="1">
    <citation type="submission" date="2023-07" db="EMBL/GenBank/DDBJ databases">
        <authorList>
            <consortium name="CYATHOMIX"/>
        </authorList>
    </citation>
    <scope>NUCLEOTIDE SEQUENCE</scope>
    <source>
        <strain evidence="6">N/A</strain>
    </source>
</reference>
<gene>
    <name evidence="6" type="ORF">CYNAS_LOCUS13085</name>
</gene>
<evidence type="ECO:0000256" key="3">
    <source>
        <dbReference type="RuleBase" id="RU361188"/>
    </source>
</evidence>
<dbReference type="SUPFAM" id="SSF51011">
    <property type="entry name" value="Glycosyl hydrolase domain"/>
    <property type="match status" value="1"/>
</dbReference>
<keyword evidence="3" id="KW-0443">Lipid metabolism</keyword>
<sequence length="149" mass="16314">MVFPCHSMKHKGIFWTITLIFLFQLVQADRPCAQRVYGINKSNIVCVCNATYCDNIQPLTSIQNGTAVVYVSSMAGKRFERTTVPLGTIVYSAPGNIKIEIDARQKFQSIIGFGGAFTDAAGINIASLGKQTQRTLLESYFGANALNII</sequence>
<comment type="catalytic activity">
    <reaction evidence="3">
        <text>a beta-D-glucosyl-(1&lt;-&gt;1')-N-acylsphing-4-enine + H2O = an N-acylsphing-4-enine + D-glucose</text>
        <dbReference type="Rhea" id="RHEA:13269"/>
        <dbReference type="ChEBI" id="CHEBI:4167"/>
        <dbReference type="ChEBI" id="CHEBI:15377"/>
        <dbReference type="ChEBI" id="CHEBI:22801"/>
        <dbReference type="ChEBI" id="CHEBI:52639"/>
        <dbReference type="EC" id="3.2.1.45"/>
    </reaction>
</comment>
<evidence type="ECO:0000259" key="5">
    <source>
        <dbReference type="Pfam" id="PF02055"/>
    </source>
</evidence>
<feature type="chain" id="PRO_5041235540" description="Glucosylceramidase" evidence="4">
    <location>
        <begin position="29"/>
        <end position="149"/>
    </location>
</feature>
<dbReference type="GO" id="GO:0006680">
    <property type="term" value="P:glucosylceramide catabolic process"/>
    <property type="evidence" value="ECO:0007669"/>
    <property type="project" value="TreeGrafter"/>
</dbReference>
<dbReference type="PANTHER" id="PTHR11069">
    <property type="entry name" value="GLUCOSYLCERAMIDASE"/>
    <property type="match status" value="1"/>
</dbReference>
<organism evidence="6 7">
    <name type="scientific">Cylicocyclus nassatus</name>
    <name type="common">Nematode worm</name>
    <dbReference type="NCBI Taxonomy" id="53992"/>
    <lineage>
        <taxon>Eukaryota</taxon>
        <taxon>Metazoa</taxon>
        <taxon>Ecdysozoa</taxon>
        <taxon>Nematoda</taxon>
        <taxon>Chromadorea</taxon>
        <taxon>Rhabditida</taxon>
        <taxon>Rhabditina</taxon>
        <taxon>Rhabditomorpha</taxon>
        <taxon>Strongyloidea</taxon>
        <taxon>Strongylidae</taxon>
        <taxon>Cylicocyclus</taxon>
    </lineage>
</organism>
<dbReference type="PRINTS" id="PR00843">
    <property type="entry name" value="GLHYDRLASE30"/>
</dbReference>
<evidence type="ECO:0000313" key="7">
    <source>
        <dbReference type="Proteomes" id="UP001176961"/>
    </source>
</evidence>
<keyword evidence="3" id="KW-0326">Glycosidase</keyword>
<name>A0AA36M905_CYLNA</name>
<dbReference type="GO" id="GO:0016020">
    <property type="term" value="C:membrane"/>
    <property type="evidence" value="ECO:0007669"/>
    <property type="project" value="GOC"/>
</dbReference>
<keyword evidence="3" id="KW-0746">Sphingolipid metabolism</keyword>